<dbReference type="EMBL" id="SUNJ01000885">
    <property type="protein sequence ID" value="TPP67259.1"/>
    <property type="molecule type" value="Genomic_DNA"/>
</dbReference>
<feature type="transmembrane region" description="Helical" evidence="6">
    <location>
        <begin position="36"/>
        <end position="55"/>
    </location>
</feature>
<protein>
    <submittedName>
        <fullName evidence="7">Keratinocyte-associated protein 2 protein</fullName>
    </submittedName>
</protein>
<comment type="similarity">
    <text evidence="2">Belongs to the KRTCAP2 family.</text>
</comment>
<feature type="transmembrane region" description="Helical" evidence="6">
    <location>
        <begin position="75"/>
        <end position="108"/>
    </location>
</feature>
<keyword evidence="5 6" id="KW-0472">Membrane</keyword>
<keyword evidence="8" id="KW-1185">Reference proteome</keyword>
<name>A0A504Z2Y7_FASGI</name>
<evidence type="ECO:0000256" key="1">
    <source>
        <dbReference type="ARBA" id="ARBA00004141"/>
    </source>
</evidence>
<dbReference type="Pfam" id="PF09775">
    <property type="entry name" value="Keratin_assoc"/>
    <property type="match status" value="1"/>
</dbReference>
<dbReference type="PANTHER" id="PTHR32001:SF1">
    <property type="entry name" value="KERATINOCYTE-ASSOCIATED PROTEIN 2"/>
    <property type="match status" value="1"/>
</dbReference>
<organism evidence="7 8">
    <name type="scientific">Fasciola gigantica</name>
    <name type="common">Giant liver fluke</name>
    <dbReference type="NCBI Taxonomy" id="46835"/>
    <lineage>
        <taxon>Eukaryota</taxon>
        <taxon>Metazoa</taxon>
        <taxon>Spiralia</taxon>
        <taxon>Lophotrochozoa</taxon>
        <taxon>Platyhelminthes</taxon>
        <taxon>Trematoda</taxon>
        <taxon>Digenea</taxon>
        <taxon>Plagiorchiida</taxon>
        <taxon>Echinostomata</taxon>
        <taxon>Echinostomatoidea</taxon>
        <taxon>Fasciolidae</taxon>
        <taxon>Fasciola</taxon>
    </lineage>
</organism>
<keyword evidence="3 6" id="KW-0812">Transmembrane</keyword>
<dbReference type="PANTHER" id="PTHR32001">
    <property type="entry name" value="KERATINOCYTE-ASSOCIATED PROTEIN 2"/>
    <property type="match status" value="1"/>
</dbReference>
<dbReference type="AlphaFoldDB" id="A0A504Z2Y7"/>
<gene>
    <name evidence="7" type="ORF">FGIG_03126</name>
</gene>
<dbReference type="OrthoDB" id="1111004at2759"/>
<comment type="caution">
    <text evidence="7">The sequence shown here is derived from an EMBL/GenBank/DDBJ whole genome shotgun (WGS) entry which is preliminary data.</text>
</comment>
<sequence length="133" mass="14391">MTLSTGMSCCMAALLSIVTVAVMNLSGDLLSSSKGLTIFGGFLGSVLFLLLITMVNNVECLVFGEGFQSGLFPEVIFCFSLSVFISSFIHGVCGTTCALFSLYAVFCLHQWTQESIHMNISTINTSHLKKKRN</sequence>
<evidence type="ECO:0000256" key="4">
    <source>
        <dbReference type="ARBA" id="ARBA00022989"/>
    </source>
</evidence>
<feature type="transmembrane region" description="Helical" evidence="6">
    <location>
        <begin position="6"/>
        <end position="24"/>
    </location>
</feature>
<dbReference type="STRING" id="46835.A0A504Z2Y7"/>
<comment type="subcellular location">
    <subcellularLocation>
        <location evidence="1">Membrane</location>
        <topology evidence="1">Multi-pass membrane protein</topology>
    </subcellularLocation>
</comment>
<evidence type="ECO:0000256" key="6">
    <source>
        <dbReference type="SAM" id="Phobius"/>
    </source>
</evidence>
<reference evidence="7 8" key="1">
    <citation type="submission" date="2019-04" db="EMBL/GenBank/DDBJ databases">
        <title>Annotation for the trematode Fasciola gigantica.</title>
        <authorList>
            <person name="Choi Y.-J."/>
        </authorList>
    </citation>
    <scope>NUCLEOTIDE SEQUENCE [LARGE SCALE GENOMIC DNA]</scope>
    <source>
        <strain evidence="7">Uganda_cow_1</strain>
    </source>
</reference>
<evidence type="ECO:0000313" key="8">
    <source>
        <dbReference type="Proteomes" id="UP000316759"/>
    </source>
</evidence>
<evidence type="ECO:0000256" key="5">
    <source>
        <dbReference type="ARBA" id="ARBA00023136"/>
    </source>
</evidence>
<dbReference type="InterPro" id="IPR018614">
    <property type="entry name" value="KRTCAP2"/>
</dbReference>
<dbReference type="GO" id="GO:0016020">
    <property type="term" value="C:membrane"/>
    <property type="evidence" value="ECO:0007669"/>
    <property type="project" value="UniProtKB-SubCell"/>
</dbReference>
<dbReference type="Proteomes" id="UP000316759">
    <property type="component" value="Unassembled WGS sequence"/>
</dbReference>
<keyword evidence="4 6" id="KW-1133">Transmembrane helix</keyword>
<accession>A0A504Z2Y7</accession>
<evidence type="ECO:0000256" key="3">
    <source>
        <dbReference type="ARBA" id="ARBA00022692"/>
    </source>
</evidence>
<proteinExistence type="inferred from homology"/>
<evidence type="ECO:0000313" key="7">
    <source>
        <dbReference type="EMBL" id="TPP67259.1"/>
    </source>
</evidence>
<evidence type="ECO:0000256" key="2">
    <source>
        <dbReference type="ARBA" id="ARBA00007279"/>
    </source>
</evidence>